<dbReference type="PROSITE" id="PS50250">
    <property type="entry name" value="PCI"/>
    <property type="match status" value="1"/>
</dbReference>
<dbReference type="InterPro" id="IPR000717">
    <property type="entry name" value="PCI_dom"/>
</dbReference>
<evidence type="ECO:0000259" key="6">
    <source>
        <dbReference type="PROSITE" id="PS50250"/>
    </source>
</evidence>
<protein>
    <recommendedName>
        <fullName evidence="2">26S proteasome non-ATPase regulatory subunit 8</fullName>
    </recommendedName>
    <alternativeName>
        <fullName evidence="5">26S proteasome regulatory subunit RPN12</fullName>
    </alternativeName>
</protein>
<dbReference type="Proteomes" id="UP000095280">
    <property type="component" value="Unplaced"/>
</dbReference>
<keyword evidence="3" id="KW-0647">Proteasome</keyword>
<feature type="domain" description="PCI" evidence="6">
    <location>
        <begin position="82"/>
        <end position="254"/>
    </location>
</feature>
<accession>A0A1I8H344</accession>
<name>A0A1I8H344_9PLAT</name>
<sequence length="282" mass="32679">MKNMSGSIATVAKSYELLRKEWERNSCDLNRCGEILKTLKISLLSNSFLPESQSGASQQELLIARNTLEIGALHAISSENVATFERYLSQLKCYYFDYKGQLPQSPYEHELLGLNLLYLLCESRLADFHSELERLSEQQMDSVYIRHPVSMEQYLMEGSYNKVFLSKSNVPSERYNLFMNILLNTTRDEIAKCMEASYERIEQREAQRMLFFESLEAMERYRQGRGWQLAEQTREFVFQQDQVRRSETIPIGASGQYYAAVCGRIGEDCLNCDSNEAFECIV</sequence>
<dbReference type="AlphaFoldDB" id="A0A1I8H344"/>
<dbReference type="PANTHER" id="PTHR12387">
    <property type="entry name" value="26S PROTEASOME NON-ATPASE REGULATORY SUBUNIT 8"/>
    <property type="match status" value="1"/>
</dbReference>
<evidence type="ECO:0000313" key="8">
    <source>
        <dbReference type="WBParaSite" id="maker-uti_cns_0004295-snap-gene-0.9-mRNA-1"/>
    </source>
</evidence>
<dbReference type="GO" id="GO:0005829">
    <property type="term" value="C:cytosol"/>
    <property type="evidence" value="ECO:0007669"/>
    <property type="project" value="TreeGrafter"/>
</dbReference>
<evidence type="ECO:0000256" key="4">
    <source>
        <dbReference type="ARBA" id="ARBA00062283"/>
    </source>
</evidence>
<evidence type="ECO:0000256" key="3">
    <source>
        <dbReference type="ARBA" id="ARBA00022942"/>
    </source>
</evidence>
<keyword evidence="7" id="KW-1185">Reference proteome</keyword>
<evidence type="ECO:0000313" key="7">
    <source>
        <dbReference type="Proteomes" id="UP000095280"/>
    </source>
</evidence>
<dbReference type="PANTHER" id="PTHR12387:SF0">
    <property type="entry name" value="26S PROTEASOME NON-ATPASE REGULATORY SUBUNIT 8"/>
    <property type="match status" value="1"/>
</dbReference>
<dbReference type="FunFam" id="1.25.40.990:FF:000001">
    <property type="entry name" value="26S proteasome non-ATPase regulatory subunit"/>
    <property type="match status" value="1"/>
</dbReference>
<dbReference type="GO" id="GO:0008541">
    <property type="term" value="C:proteasome regulatory particle, lid subcomplex"/>
    <property type="evidence" value="ECO:0007669"/>
    <property type="project" value="TreeGrafter"/>
</dbReference>
<dbReference type="WBParaSite" id="maker-uti_cns_0004295-snap-gene-0.9-mRNA-1">
    <property type="protein sequence ID" value="maker-uti_cns_0004295-snap-gene-0.9-mRNA-1"/>
    <property type="gene ID" value="maker-uti_cns_0004295-snap-gene-0.9"/>
</dbReference>
<comment type="similarity">
    <text evidence="1">Belongs to the proteasome subunit S14 family.</text>
</comment>
<dbReference type="InterPro" id="IPR033464">
    <property type="entry name" value="CSN8_PSD8_EIF3K"/>
</dbReference>
<proteinExistence type="inferred from homology"/>
<dbReference type="GO" id="GO:0043161">
    <property type="term" value="P:proteasome-mediated ubiquitin-dependent protein catabolic process"/>
    <property type="evidence" value="ECO:0007669"/>
    <property type="project" value="TreeGrafter"/>
</dbReference>
<evidence type="ECO:0000256" key="5">
    <source>
        <dbReference type="ARBA" id="ARBA00078986"/>
    </source>
</evidence>
<reference evidence="8" key="1">
    <citation type="submission" date="2016-11" db="UniProtKB">
        <authorList>
            <consortium name="WormBaseParasite"/>
        </authorList>
    </citation>
    <scope>IDENTIFICATION</scope>
</reference>
<dbReference type="InterPro" id="IPR006746">
    <property type="entry name" value="26S_Psome_Rpn12"/>
</dbReference>
<dbReference type="Pfam" id="PF10075">
    <property type="entry name" value="CSN8_PSD8_EIF3K"/>
    <property type="match status" value="1"/>
</dbReference>
<organism evidence="7 8">
    <name type="scientific">Macrostomum lignano</name>
    <dbReference type="NCBI Taxonomy" id="282301"/>
    <lineage>
        <taxon>Eukaryota</taxon>
        <taxon>Metazoa</taxon>
        <taxon>Spiralia</taxon>
        <taxon>Lophotrochozoa</taxon>
        <taxon>Platyhelminthes</taxon>
        <taxon>Rhabditophora</taxon>
        <taxon>Macrostomorpha</taxon>
        <taxon>Macrostomida</taxon>
        <taxon>Macrostomidae</taxon>
        <taxon>Macrostomum</taxon>
    </lineage>
</organism>
<evidence type="ECO:0000256" key="1">
    <source>
        <dbReference type="ARBA" id="ARBA00009627"/>
    </source>
</evidence>
<evidence type="ECO:0000256" key="2">
    <source>
        <dbReference type="ARBA" id="ARBA00014939"/>
    </source>
</evidence>
<dbReference type="GO" id="GO:0005634">
    <property type="term" value="C:nucleus"/>
    <property type="evidence" value="ECO:0007669"/>
    <property type="project" value="TreeGrafter"/>
</dbReference>
<dbReference type="Gene3D" id="1.25.40.990">
    <property type="match status" value="1"/>
</dbReference>
<comment type="subunit">
    <text evidence="4">Component of the 19S proteasome regulatory particle complex. The 26S proteasome consists of a 20S core particle (CP) and two 19S regulatory subunits (RP). The regulatory particle is made of a lid composed of 9 subunits including PSMD8, a base containing 6 ATPases and few additional components. Interacts with DDI2. Interacts with TASOR.</text>
</comment>